<dbReference type="Pfam" id="PF13637">
    <property type="entry name" value="Ank_4"/>
    <property type="match status" value="1"/>
</dbReference>
<gene>
    <name evidence="1" type="ORF">PCAMFM013_S008g000104</name>
</gene>
<accession>A0A0G4P8P1</accession>
<sequence length="61" mass="6639">MPMVSDRARSFGKAIKPHGDSSMVKLLLEYGADPEHEDEDGERPILWAAANGYQPITGGLI</sequence>
<protein>
    <submittedName>
        <fullName evidence="1">Ankyrin repeat-containing domain</fullName>
    </submittedName>
</protein>
<dbReference type="EMBL" id="HG793141">
    <property type="protein sequence ID" value="CRL22675.1"/>
    <property type="molecule type" value="Genomic_DNA"/>
</dbReference>
<dbReference type="InterPro" id="IPR036770">
    <property type="entry name" value="Ankyrin_rpt-contain_sf"/>
</dbReference>
<dbReference type="Proteomes" id="UP000053732">
    <property type="component" value="Unassembled WGS sequence"/>
</dbReference>
<proteinExistence type="predicted"/>
<dbReference type="SUPFAM" id="SSF48403">
    <property type="entry name" value="Ankyrin repeat"/>
    <property type="match status" value="1"/>
</dbReference>
<organism evidence="1 2">
    <name type="scientific">Penicillium camemberti (strain FM 013)</name>
    <dbReference type="NCBI Taxonomy" id="1429867"/>
    <lineage>
        <taxon>Eukaryota</taxon>
        <taxon>Fungi</taxon>
        <taxon>Dikarya</taxon>
        <taxon>Ascomycota</taxon>
        <taxon>Pezizomycotina</taxon>
        <taxon>Eurotiomycetes</taxon>
        <taxon>Eurotiomycetidae</taxon>
        <taxon>Eurotiales</taxon>
        <taxon>Aspergillaceae</taxon>
        <taxon>Penicillium</taxon>
    </lineage>
</organism>
<dbReference type="InterPro" id="IPR002110">
    <property type="entry name" value="Ankyrin_rpt"/>
</dbReference>
<evidence type="ECO:0000313" key="2">
    <source>
        <dbReference type="Proteomes" id="UP000053732"/>
    </source>
</evidence>
<dbReference type="AlphaFoldDB" id="A0A0G4P8P1"/>
<keyword evidence="2" id="KW-1185">Reference proteome</keyword>
<reference evidence="1 2" key="1">
    <citation type="journal article" date="2014" name="Nat. Commun.">
        <title>Multiple recent horizontal transfers of a large genomic region in cheese making fungi.</title>
        <authorList>
            <person name="Cheeseman K."/>
            <person name="Ropars J."/>
            <person name="Renault P."/>
            <person name="Dupont J."/>
            <person name="Gouzy J."/>
            <person name="Branca A."/>
            <person name="Abraham A.L."/>
            <person name="Ceppi M."/>
            <person name="Conseiller E."/>
            <person name="Debuchy R."/>
            <person name="Malagnac F."/>
            <person name="Goarin A."/>
            <person name="Silar P."/>
            <person name="Lacoste S."/>
            <person name="Sallet E."/>
            <person name="Bensimon A."/>
            <person name="Giraud T."/>
            <person name="Brygoo Y."/>
        </authorList>
    </citation>
    <scope>NUCLEOTIDE SEQUENCE [LARGE SCALE GENOMIC DNA]</scope>
    <source>
        <strain evidence="2">FM 013</strain>
    </source>
</reference>
<evidence type="ECO:0000313" key="1">
    <source>
        <dbReference type="EMBL" id="CRL22675.1"/>
    </source>
</evidence>
<dbReference type="Gene3D" id="1.25.40.20">
    <property type="entry name" value="Ankyrin repeat-containing domain"/>
    <property type="match status" value="1"/>
</dbReference>
<name>A0A0G4P8P1_PENC3</name>